<name>A0AAE0Y305_9GAST</name>
<proteinExistence type="predicted"/>
<accession>A0AAE0Y305</accession>
<protein>
    <submittedName>
        <fullName evidence="1">Uncharacterized protein</fullName>
    </submittedName>
</protein>
<dbReference type="EMBL" id="JAWDGP010007087">
    <property type="protein sequence ID" value="KAK3730226.1"/>
    <property type="molecule type" value="Genomic_DNA"/>
</dbReference>
<gene>
    <name evidence="1" type="ORF">RRG08_034971</name>
</gene>
<reference evidence="1" key="1">
    <citation type="journal article" date="2023" name="G3 (Bethesda)">
        <title>A reference genome for the long-term kleptoplast-retaining sea slug Elysia crispata morphotype clarki.</title>
        <authorList>
            <person name="Eastman K.E."/>
            <person name="Pendleton A.L."/>
            <person name="Shaikh M.A."/>
            <person name="Suttiyut T."/>
            <person name="Ogas R."/>
            <person name="Tomko P."/>
            <person name="Gavelis G."/>
            <person name="Widhalm J.R."/>
            <person name="Wisecaver J.H."/>
        </authorList>
    </citation>
    <scope>NUCLEOTIDE SEQUENCE</scope>
    <source>
        <strain evidence="1">ECLA1</strain>
    </source>
</reference>
<evidence type="ECO:0000313" key="2">
    <source>
        <dbReference type="Proteomes" id="UP001283361"/>
    </source>
</evidence>
<dbReference type="Proteomes" id="UP001283361">
    <property type="component" value="Unassembled WGS sequence"/>
</dbReference>
<organism evidence="1 2">
    <name type="scientific">Elysia crispata</name>
    <name type="common">lettuce slug</name>
    <dbReference type="NCBI Taxonomy" id="231223"/>
    <lineage>
        <taxon>Eukaryota</taxon>
        <taxon>Metazoa</taxon>
        <taxon>Spiralia</taxon>
        <taxon>Lophotrochozoa</taxon>
        <taxon>Mollusca</taxon>
        <taxon>Gastropoda</taxon>
        <taxon>Heterobranchia</taxon>
        <taxon>Euthyneura</taxon>
        <taxon>Panpulmonata</taxon>
        <taxon>Sacoglossa</taxon>
        <taxon>Placobranchoidea</taxon>
        <taxon>Plakobranchidae</taxon>
        <taxon>Elysia</taxon>
    </lineage>
</organism>
<evidence type="ECO:0000313" key="1">
    <source>
        <dbReference type="EMBL" id="KAK3730226.1"/>
    </source>
</evidence>
<dbReference type="AlphaFoldDB" id="A0AAE0Y305"/>
<sequence>MNLFSKNNIDPDCGQRLNQAIIESHQFYAITESHQFYAITESHQFYAITESHQFYSITESHQFYAITESHQFYSPPQRRHFKINIKGKRSFRPFVCGHLYPRSLQISARRITLLYEGQRLRLRTKVMDPQYISSFIC</sequence>
<comment type="caution">
    <text evidence="1">The sequence shown here is derived from an EMBL/GenBank/DDBJ whole genome shotgun (WGS) entry which is preliminary data.</text>
</comment>
<keyword evidence="2" id="KW-1185">Reference proteome</keyword>